<reference evidence="3 4" key="1">
    <citation type="journal article" date="2018" name="J. Biol. Chem.">
        <title>Discovery of the actinoplanic acid pathway in Streptomyces rapamycinicus reveals a genetically conserved synergism with rapamycin.</title>
        <authorList>
            <person name="Mrak P."/>
            <person name="Krastel P."/>
            <person name="Pivk Lukancic P."/>
            <person name="Tao J."/>
            <person name="Pistorius D."/>
            <person name="Moore C.M."/>
        </authorList>
    </citation>
    <scope>NUCLEOTIDE SEQUENCE [LARGE SCALE GENOMIC DNA]</scope>
    <source>
        <strain evidence="3 4">NRRL 5491</strain>
    </source>
</reference>
<keyword evidence="2" id="KW-1133">Transmembrane helix</keyword>
<evidence type="ECO:0008006" key="5">
    <source>
        <dbReference type="Google" id="ProtNLM"/>
    </source>
</evidence>
<dbReference type="Proteomes" id="UP000281594">
    <property type="component" value="Unassembled WGS sequence"/>
</dbReference>
<accession>A0A0A0NM22</accession>
<gene>
    <name evidence="3" type="ORF">D3C57_109490</name>
</gene>
<feature type="region of interest" description="Disordered" evidence="1">
    <location>
        <begin position="165"/>
        <end position="186"/>
    </location>
</feature>
<keyword evidence="2" id="KW-0812">Transmembrane</keyword>
<keyword evidence="2" id="KW-0472">Membrane</keyword>
<sequence>MNGERSTHASGREGAVFERAVTLRAVTLIMAAVVGLTFLFGFGNVWTLALRLGVPPWVAPLVAPAVDLSVLGLLLGTRFLALQGASREQLRPARRLLVFSSLMTLALNVTDPLLAGQNGKAAFDAVGPLLLIGWAEVGPGLLQAISGVGSATSVQECPVERAAEISESERANVDQSNGLNDDDQQGELRYGVDDLFERALAEDAWHWEAYQRPISAETLRKRLHIGAARSRMLVAAVRSTRTDHLAVEASSVEVGRSSAQPRGQIDGAGEEGLADE</sequence>
<feature type="transmembrane region" description="Helical" evidence="2">
    <location>
        <begin position="96"/>
        <end position="115"/>
    </location>
</feature>
<dbReference type="EMBL" id="QYCY01000001">
    <property type="protein sequence ID" value="RLV78601.1"/>
    <property type="molecule type" value="Genomic_DNA"/>
</dbReference>
<proteinExistence type="predicted"/>
<feature type="region of interest" description="Disordered" evidence="1">
    <location>
        <begin position="252"/>
        <end position="276"/>
    </location>
</feature>
<feature type="transmembrane region" description="Helical" evidence="2">
    <location>
        <begin position="21"/>
        <end position="42"/>
    </location>
</feature>
<dbReference type="AlphaFoldDB" id="A0A0A0NM22"/>
<evidence type="ECO:0000313" key="4">
    <source>
        <dbReference type="Proteomes" id="UP000281594"/>
    </source>
</evidence>
<dbReference type="KEGG" id="src:M271_34215"/>
<dbReference type="eggNOG" id="COG0515">
    <property type="taxonomic scope" value="Bacteria"/>
</dbReference>
<dbReference type="HOGENOM" id="CLU_073558_0_0_11"/>
<evidence type="ECO:0000313" key="3">
    <source>
        <dbReference type="EMBL" id="RLV78601.1"/>
    </source>
</evidence>
<comment type="caution">
    <text evidence="3">The sequence shown here is derived from an EMBL/GenBank/DDBJ whole genome shotgun (WGS) entry which is preliminary data.</text>
</comment>
<dbReference type="STRING" id="1343740.M271_34215"/>
<protein>
    <recommendedName>
        <fullName evidence="5">DUF2637 domain-containing protein</fullName>
    </recommendedName>
</protein>
<evidence type="ECO:0000256" key="1">
    <source>
        <dbReference type="SAM" id="MobiDB-lite"/>
    </source>
</evidence>
<organism evidence="3 4">
    <name type="scientific">Streptomyces rapamycinicus (strain ATCC 29253 / DSM 41530 / NRRL 5491 / AYB-994)</name>
    <name type="common">Streptomyces hygroscopicus (strain ATCC 29253)</name>
    <dbReference type="NCBI Taxonomy" id="1343740"/>
    <lineage>
        <taxon>Bacteria</taxon>
        <taxon>Bacillati</taxon>
        <taxon>Actinomycetota</taxon>
        <taxon>Actinomycetes</taxon>
        <taxon>Kitasatosporales</taxon>
        <taxon>Streptomycetaceae</taxon>
        <taxon>Streptomyces</taxon>
        <taxon>Streptomyces violaceusniger group</taxon>
    </lineage>
</organism>
<name>A0A0A0NM22_STRRN</name>
<feature type="transmembrane region" description="Helical" evidence="2">
    <location>
        <begin position="54"/>
        <end position="75"/>
    </location>
</feature>
<evidence type="ECO:0000256" key="2">
    <source>
        <dbReference type="SAM" id="Phobius"/>
    </source>
</evidence>